<dbReference type="Pfam" id="PF07883">
    <property type="entry name" value="Cupin_2"/>
    <property type="match status" value="1"/>
</dbReference>
<sequence>MKSQKTPLEVSKTALFTAFFFFVMVSVSQAQGRIHRNELLTTRLKERAVSHVHTEKITFQAGQKAPRHLHPCPVLGYVVSGTVRFQVEGQPERILKAGEAFFEPAATPIVHFDNFSEKEPLVFLAYYLLQEGEQKVELLPQKVKK</sequence>
<dbReference type="InterPro" id="IPR014710">
    <property type="entry name" value="RmlC-like_jellyroll"/>
</dbReference>
<dbReference type="Gene3D" id="2.60.120.10">
    <property type="entry name" value="Jelly Rolls"/>
    <property type="match status" value="1"/>
</dbReference>
<evidence type="ECO:0000313" key="3">
    <source>
        <dbReference type="Proteomes" id="UP001403385"/>
    </source>
</evidence>
<accession>A0AAW9S6M4</accession>
<dbReference type="EMBL" id="JBDKWZ010000004">
    <property type="protein sequence ID" value="MEN7548068.1"/>
    <property type="molecule type" value="Genomic_DNA"/>
</dbReference>
<feature type="domain" description="Cupin type-2" evidence="1">
    <location>
        <begin position="57"/>
        <end position="124"/>
    </location>
</feature>
<keyword evidence="3" id="KW-1185">Reference proteome</keyword>
<evidence type="ECO:0000313" key="2">
    <source>
        <dbReference type="EMBL" id="MEN7548068.1"/>
    </source>
</evidence>
<dbReference type="InterPro" id="IPR013096">
    <property type="entry name" value="Cupin_2"/>
</dbReference>
<protein>
    <submittedName>
        <fullName evidence="2">Cupin domain-containing protein</fullName>
    </submittedName>
</protein>
<dbReference type="RefSeq" id="WP_346820850.1">
    <property type="nucleotide sequence ID" value="NZ_JBDKWZ010000004.1"/>
</dbReference>
<evidence type="ECO:0000259" key="1">
    <source>
        <dbReference type="Pfam" id="PF07883"/>
    </source>
</evidence>
<comment type="caution">
    <text evidence="2">The sequence shown here is derived from an EMBL/GenBank/DDBJ whole genome shotgun (WGS) entry which is preliminary data.</text>
</comment>
<dbReference type="SUPFAM" id="SSF51182">
    <property type="entry name" value="RmlC-like cupins"/>
    <property type="match status" value="1"/>
</dbReference>
<gene>
    <name evidence="2" type="ORF">AAG747_09110</name>
</gene>
<dbReference type="InterPro" id="IPR011051">
    <property type="entry name" value="RmlC_Cupin_sf"/>
</dbReference>
<dbReference type="AlphaFoldDB" id="A0AAW9S6M4"/>
<organism evidence="2 3">
    <name type="scientific">Rapidithrix thailandica</name>
    <dbReference type="NCBI Taxonomy" id="413964"/>
    <lineage>
        <taxon>Bacteria</taxon>
        <taxon>Pseudomonadati</taxon>
        <taxon>Bacteroidota</taxon>
        <taxon>Cytophagia</taxon>
        <taxon>Cytophagales</taxon>
        <taxon>Flammeovirgaceae</taxon>
        <taxon>Rapidithrix</taxon>
    </lineage>
</organism>
<dbReference type="Proteomes" id="UP001403385">
    <property type="component" value="Unassembled WGS sequence"/>
</dbReference>
<reference evidence="2 3" key="1">
    <citation type="submission" date="2024-04" db="EMBL/GenBank/DDBJ databases">
        <title>Novel genus in family Flammeovirgaceae.</title>
        <authorList>
            <person name="Nguyen T.H."/>
            <person name="Vuong T.Q."/>
            <person name="Le H."/>
            <person name="Kim S.-G."/>
        </authorList>
    </citation>
    <scope>NUCLEOTIDE SEQUENCE [LARGE SCALE GENOMIC DNA]</scope>
    <source>
        <strain evidence="2 3">JCM 23209</strain>
    </source>
</reference>
<proteinExistence type="predicted"/>
<name>A0AAW9S6M4_9BACT</name>
<dbReference type="PANTHER" id="PTHR38599:SF1">
    <property type="entry name" value="CUPIN DOMAIN PROTEIN (AFU_ORTHOLOGUE AFUA_3G13620)"/>
    <property type="match status" value="1"/>
</dbReference>
<dbReference type="PANTHER" id="PTHR38599">
    <property type="entry name" value="CUPIN DOMAIN PROTEIN (AFU_ORTHOLOGUE AFUA_3G13620)"/>
    <property type="match status" value="1"/>
</dbReference>